<dbReference type="Pfam" id="PF00675">
    <property type="entry name" value="Peptidase_M16"/>
    <property type="match status" value="1"/>
</dbReference>
<dbReference type="Pfam" id="PF05193">
    <property type="entry name" value="Peptidase_M16_C"/>
    <property type="match status" value="1"/>
</dbReference>
<feature type="chain" id="PRO_5046427400" evidence="3">
    <location>
        <begin position="28"/>
        <end position="454"/>
    </location>
</feature>
<evidence type="ECO:0000313" key="6">
    <source>
        <dbReference type="EMBL" id="MCG7503953.1"/>
    </source>
</evidence>
<protein>
    <submittedName>
        <fullName evidence="6">Insulinase family protein</fullName>
    </submittedName>
</protein>
<comment type="similarity">
    <text evidence="1">Belongs to the peptidase M16 family.</text>
</comment>
<dbReference type="InterPro" id="IPR011765">
    <property type="entry name" value="Pept_M16_N"/>
</dbReference>
<dbReference type="SUPFAM" id="SSF63411">
    <property type="entry name" value="LuxS/MPP-like metallohydrolase"/>
    <property type="match status" value="2"/>
</dbReference>
<evidence type="ECO:0000259" key="4">
    <source>
        <dbReference type="Pfam" id="PF00675"/>
    </source>
</evidence>
<proteinExistence type="inferred from homology"/>
<feature type="domain" description="Peptidase M16 N-terminal" evidence="4">
    <location>
        <begin position="47"/>
        <end position="192"/>
    </location>
</feature>
<organism evidence="6 7">
    <name type="scientific">Mesorhizobium retamae</name>
    <dbReference type="NCBI Taxonomy" id="2912854"/>
    <lineage>
        <taxon>Bacteria</taxon>
        <taxon>Pseudomonadati</taxon>
        <taxon>Pseudomonadota</taxon>
        <taxon>Alphaproteobacteria</taxon>
        <taxon>Hyphomicrobiales</taxon>
        <taxon>Phyllobacteriaceae</taxon>
        <taxon>Mesorhizobium</taxon>
    </lineage>
</organism>
<dbReference type="InterPro" id="IPR011249">
    <property type="entry name" value="Metalloenz_LuxS/M16"/>
</dbReference>
<dbReference type="PANTHER" id="PTHR11851">
    <property type="entry name" value="METALLOPROTEASE"/>
    <property type="match status" value="1"/>
</dbReference>
<dbReference type="InterPro" id="IPR050361">
    <property type="entry name" value="MPP/UQCRC_Complex"/>
</dbReference>
<evidence type="ECO:0000256" key="1">
    <source>
        <dbReference type="ARBA" id="ARBA00007261"/>
    </source>
</evidence>
<reference evidence="6 7" key="1">
    <citation type="submission" date="2022-02" db="EMBL/GenBank/DDBJ databases">
        <title>Draft genome sequence of Mezorhizobium retamae strain IRAMC:0171 isolated from Retama raetam nodules.</title>
        <authorList>
            <person name="Bengaied R."/>
            <person name="Sbissi I."/>
            <person name="Huber K."/>
            <person name="Ghodbane F."/>
            <person name="Nouioui I."/>
            <person name="Tarhouni M."/>
            <person name="Gtari M."/>
        </authorList>
    </citation>
    <scope>NUCLEOTIDE SEQUENCE [LARGE SCALE GENOMIC DNA]</scope>
    <source>
        <strain evidence="6 7">IRAMC:0171</strain>
    </source>
</reference>
<dbReference type="Gene3D" id="3.30.830.10">
    <property type="entry name" value="Metalloenzyme, LuxS/M16 peptidase-like"/>
    <property type="match status" value="2"/>
</dbReference>
<keyword evidence="2" id="KW-0378">Hydrolase</keyword>
<dbReference type="EMBL" id="JAKREW010000001">
    <property type="protein sequence ID" value="MCG7503953.1"/>
    <property type="molecule type" value="Genomic_DNA"/>
</dbReference>
<feature type="signal peptide" evidence="3">
    <location>
        <begin position="1"/>
        <end position="27"/>
    </location>
</feature>
<keyword evidence="2" id="KW-0645">Protease</keyword>
<evidence type="ECO:0000313" key="7">
    <source>
        <dbReference type="Proteomes" id="UP001201701"/>
    </source>
</evidence>
<dbReference type="PANTHER" id="PTHR11851:SF49">
    <property type="entry name" value="MITOCHONDRIAL-PROCESSING PEPTIDASE SUBUNIT ALPHA"/>
    <property type="match status" value="1"/>
</dbReference>
<keyword evidence="3" id="KW-0732">Signal</keyword>
<comment type="caution">
    <text evidence="6">The sequence shown here is derived from an EMBL/GenBank/DDBJ whole genome shotgun (WGS) entry which is preliminary data.</text>
</comment>
<gene>
    <name evidence="6" type="ORF">L4923_02850</name>
</gene>
<name>A0ABS9QAK7_9HYPH</name>
<accession>A0ABS9QAK7</accession>
<keyword evidence="2" id="KW-0482">Metalloprotease</keyword>
<dbReference type="InterPro" id="IPR007863">
    <property type="entry name" value="Peptidase_M16_C"/>
</dbReference>
<sequence>MRVRKDWPRRMMLAASLIALMTTPTLAKQAPVENTISQFTLGNGMQVVVIPDHRAPIVTHMVWYKIGSADEPPGKSGIAHFFEHLMFKATSNHPAGALDQAVADIGGNDNAFTSYDFTAFHETVPPSALGQMMGFEADRMRNLVLSDEAVATERDVIMEERRSRIDNDPQAQLDEAVNATLYMNQPYRIPVIGWMQEIEQLNRVDAKAFYDRYYAPNNAVLIVAGDVDAEAVRKLAEEYYGKVPRGPDLPPRVRPKEPEKTTARSVTLADARVSVPNFSMQWVVPSYNTAKSGEAEALDLLGEILGGGSRSRLYQELVVKQGIAASVGAGFQGRALDDTVFAAYATPRGTAKLADVEKAVGIEIEKIARDGVSTDELERAKNRYIRSMIFARDRQDSMANIYGNVLTTGGTIKDVEEWPERIRKVGADEVKAAAQRYLLLDKVVTGYLLPKAEN</sequence>
<evidence type="ECO:0000256" key="3">
    <source>
        <dbReference type="SAM" id="SignalP"/>
    </source>
</evidence>
<keyword evidence="7" id="KW-1185">Reference proteome</keyword>
<evidence type="ECO:0000256" key="2">
    <source>
        <dbReference type="ARBA" id="ARBA00023049"/>
    </source>
</evidence>
<evidence type="ECO:0000259" key="5">
    <source>
        <dbReference type="Pfam" id="PF05193"/>
    </source>
</evidence>
<feature type="domain" description="Peptidase M16 C-terminal" evidence="5">
    <location>
        <begin position="201"/>
        <end position="383"/>
    </location>
</feature>
<dbReference type="Proteomes" id="UP001201701">
    <property type="component" value="Unassembled WGS sequence"/>
</dbReference>